<reference evidence="1" key="2">
    <citation type="journal article" date="2015" name="Fish Shellfish Immunol.">
        <title>Early steps in the European eel (Anguilla anguilla)-Vibrio vulnificus interaction in the gills: Role of the RtxA13 toxin.</title>
        <authorList>
            <person name="Callol A."/>
            <person name="Pajuelo D."/>
            <person name="Ebbesson L."/>
            <person name="Teles M."/>
            <person name="MacKenzie S."/>
            <person name="Amaro C."/>
        </authorList>
    </citation>
    <scope>NUCLEOTIDE SEQUENCE</scope>
</reference>
<reference evidence="1" key="1">
    <citation type="submission" date="2014-11" db="EMBL/GenBank/DDBJ databases">
        <authorList>
            <person name="Amaro Gonzalez C."/>
        </authorList>
    </citation>
    <scope>NUCLEOTIDE SEQUENCE</scope>
</reference>
<name>A0A0E9R2C7_ANGAN</name>
<accession>A0A0E9R2C7</accession>
<evidence type="ECO:0000313" key="1">
    <source>
        <dbReference type="EMBL" id="JAH23306.1"/>
    </source>
</evidence>
<proteinExistence type="predicted"/>
<organism evidence="1">
    <name type="scientific">Anguilla anguilla</name>
    <name type="common">European freshwater eel</name>
    <name type="synonym">Muraena anguilla</name>
    <dbReference type="NCBI Taxonomy" id="7936"/>
    <lineage>
        <taxon>Eukaryota</taxon>
        <taxon>Metazoa</taxon>
        <taxon>Chordata</taxon>
        <taxon>Craniata</taxon>
        <taxon>Vertebrata</taxon>
        <taxon>Euteleostomi</taxon>
        <taxon>Actinopterygii</taxon>
        <taxon>Neopterygii</taxon>
        <taxon>Teleostei</taxon>
        <taxon>Anguilliformes</taxon>
        <taxon>Anguillidae</taxon>
        <taxon>Anguilla</taxon>
    </lineage>
</organism>
<dbReference type="EMBL" id="GBXM01085271">
    <property type="protein sequence ID" value="JAH23306.1"/>
    <property type="molecule type" value="Transcribed_RNA"/>
</dbReference>
<protein>
    <submittedName>
        <fullName evidence="1">Uncharacterized protein</fullName>
    </submittedName>
</protein>
<sequence length="31" mass="3773">MTAEKKIVVQLWLPPLQLFIKFWLQNFLDIV</sequence>
<dbReference type="AlphaFoldDB" id="A0A0E9R2C7"/>